<dbReference type="Proteomes" id="UP000600171">
    <property type="component" value="Unassembled WGS sequence"/>
</dbReference>
<dbReference type="RefSeq" id="WP_188359374.1">
    <property type="nucleotide sequence ID" value="NZ_BMDC01000001.1"/>
</dbReference>
<reference evidence="2 3" key="1">
    <citation type="journal article" date="2014" name="Int. J. Syst. Evol. Microbiol.">
        <title>Complete genome sequence of Corynebacterium casei LMG S-19264T (=DSM 44701T), isolated from a smear-ripened cheese.</title>
        <authorList>
            <consortium name="US DOE Joint Genome Institute (JGI-PGF)"/>
            <person name="Walter F."/>
            <person name="Albersmeier A."/>
            <person name="Kalinowski J."/>
            <person name="Ruckert C."/>
        </authorList>
    </citation>
    <scope>NUCLEOTIDE SEQUENCE [LARGE SCALE GENOMIC DNA]</scope>
    <source>
        <strain evidence="2 3">CCM 8669</strain>
    </source>
</reference>
<feature type="transmembrane region" description="Helical" evidence="1">
    <location>
        <begin position="84"/>
        <end position="102"/>
    </location>
</feature>
<keyword evidence="1" id="KW-0472">Membrane</keyword>
<proteinExistence type="predicted"/>
<feature type="transmembrane region" description="Helical" evidence="1">
    <location>
        <begin position="21"/>
        <end position="44"/>
    </location>
</feature>
<gene>
    <name evidence="2" type="ORF">GCM10007359_12230</name>
</gene>
<dbReference type="AlphaFoldDB" id="A0A917MT71"/>
<keyword evidence="1" id="KW-0812">Transmembrane</keyword>
<evidence type="ECO:0000256" key="1">
    <source>
        <dbReference type="SAM" id="Phobius"/>
    </source>
</evidence>
<keyword evidence="3" id="KW-1185">Reference proteome</keyword>
<keyword evidence="1" id="KW-1133">Transmembrane helix</keyword>
<accession>A0A917MT71</accession>
<dbReference type="EMBL" id="BMDC01000001">
    <property type="protein sequence ID" value="GGH62212.1"/>
    <property type="molecule type" value="Genomic_DNA"/>
</dbReference>
<feature type="transmembrane region" description="Helical" evidence="1">
    <location>
        <begin position="50"/>
        <end position="72"/>
    </location>
</feature>
<feature type="transmembrane region" description="Helical" evidence="1">
    <location>
        <begin position="142"/>
        <end position="162"/>
    </location>
</feature>
<protein>
    <submittedName>
        <fullName evidence="2">Uncharacterized protein</fullName>
    </submittedName>
</protein>
<feature type="transmembrane region" description="Helical" evidence="1">
    <location>
        <begin position="108"/>
        <end position="130"/>
    </location>
</feature>
<organism evidence="2 3">
    <name type="scientific">Rothia aerolata</name>
    <dbReference type="NCBI Taxonomy" id="1812262"/>
    <lineage>
        <taxon>Bacteria</taxon>
        <taxon>Bacillati</taxon>
        <taxon>Actinomycetota</taxon>
        <taxon>Actinomycetes</taxon>
        <taxon>Micrococcales</taxon>
        <taxon>Micrococcaceae</taxon>
        <taxon>Rothia</taxon>
    </lineage>
</organism>
<name>A0A917MT71_9MICC</name>
<evidence type="ECO:0000313" key="2">
    <source>
        <dbReference type="EMBL" id="GGH62212.1"/>
    </source>
</evidence>
<evidence type="ECO:0000313" key="3">
    <source>
        <dbReference type="Proteomes" id="UP000600171"/>
    </source>
</evidence>
<sequence>MTFQQLPQPNSASQTHRSLQGALTLPAFVQAGVYLVFGLITVFWQQPTATIDAVLLGLFMLALGASTALMGARLKPYDPQLTQSLNSIAMLLAGAAALTLVLGTSIFWMSIIVSVALGLASILKIFCGVRAKRSLPFIAKDWQLEGIIMTCASVGLLMMSSIGSKAVLGTAGGGAIIAGVFLLIGALSIASEAKKLERD</sequence>
<feature type="transmembrane region" description="Helical" evidence="1">
    <location>
        <begin position="168"/>
        <end position="190"/>
    </location>
</feature>
<comment type="caution">
    <text evidence="2">The sequence shown here is derived from an EMBL/GenBank/DDBJ whole genome shotgun (WGS) entry which is preliminary data.</text>
</comment>